<dbReference type="Proteomes" id="UP000681041">
    <property type="component" value="Chromosome"/>
</dbReference>
<gene>
    <name evidence="2" type="ORF">HYG87_10595</name>
</gene>
<organism evidence="2 3">
    <name type="scientific">Methanobacterium alkalithermotolerans</name>
    <dbReference type="NCBI Taxonomy" id="2731220"/>
    <lineage>
        <taxon>Archaea</taxon>
        <taxon>Methanobacteriati</taxon>
        <taxon>Methanobacteriota</taxon>
        <taxon>Methanomada group</taxon>
        <taxon>Methanobacteria</taxon>
        <taxon>Methanobacteriales</taxon>
        <taxon>Methanobacteriaceae</taxon>
        <taxon>Methanobacterium</taxon>
    </lineage>
</organism>
<keyword evidence="1" id="KW-0472">Membrane</keyword>
<sequence>MFESKNQILGILGIILGIIVISFPVFSELAGSILAGLGLIFLGIWLMALSFDNWGYNNLGSLAALVISLVCILLGIGFIGNIILFEMLLDGAFYLVGILLIFSGIFQLINPGDTFDKIVGLIGVVTGVLYLFMAYIAFDPEFMALVLGLWLLVAGFMQFLSSNEKAQTG</sequence>
<reference evidence="2" key="1">
    <citation type="submission" date="2020-07" db="EMBL/GenBank/DDBJ databases">
        <title>Methanobacterium. sp. MethCan genome.</title>
        <authorList>
            <person name="Postec A."/>
            <person name="Quemeneur M."/>
        </authorList>
    </citation>
    <scope>NUCLEOTIDE SEQUENCE</scope>
    <source>
        <strain evidence="2">MethCAN</strain>
    </source>
</reference>
<dbReference type="AlphaFoldDB" id="A0A8T8K8L5"/>
<keyword evidence="1" id="KW-0812">Transmembrane</keyword>
<proteinExistence type="predicted"/>
<feature type="transmembrane region" description="Helical" evidence="1">
    <location>
        <begin position="142"/>
        <end position="160"/>
    </location>
</feature>
<evidence type="ECO:0000313" key="2">
    <source>
        <dbReference type="EMBL" id="QUH24172.1"/>
    </source>
</evidence>
<evidence type="ECO:0000256" key="1">
    <source>
        <dbReference type="SAM" id="Phobius"/>
    </source>
</evidence>
<feature type="transmembrane region" description="Helical" evidence="1">
    <location>
        <begin position="91"/>
        <end position="109"/>
    </location>
</feature>
<feature type="transmembrane region" description="Helical" evidence="1">
    <location>
        <begin position="32"/>
        <end position="51"/>
    </location>
</feature>
<keyword evidence="3" id="KW-1185">Reference proteome</keyword>
<protein>
    <submittedName>
        <fullName evidence="2">DUF308 domain-containing protein</fullName>
    </submittedName>
</protein>
<dbReference type="KEGG" id="meme:HYG87_10595"/>
<keyword evidence="1" id="KW-1133">Transmembrane helix</keyword>
<evidence type="ECO:0000313" key="3">
    <source>
        <dbReference type="Proteomes" id="UP000681041"/>
    </source>
</evidence>
<name>A0A8T8K8L5_9EURY</name>
<dbReference type="RefSeq" id="WP_211533130.1">
    <property type="nucleotide sequence ID" value="NZ_CP058560.1"/>
</dbReference>
<accession>A0A8T8K8L5</accession>
<dbReference type="GeneID" id="64821218"/>
<dbReference type="Pfam" id="PF03729">
    <property type="entry name" value="DUF308"/>
    <property type="match status" value="1"/>
</dbReference>
<feature type="transmembrane region" description="Helical" evidence="1">
    <location>
        <begin position="118"/>
        <end position="136"/>
    </location>
</feature>
<dbReference type="InterPro" id="IPR005325">
    <property type="entry name" value="DUF308_memb"/>
</dbReference>
<feature type="transmembrane region" description="Helical" evidence="1">
    <location>
        <begin position="63"/>
        <end position="85"/>
    </location>
</feature>
<feature type="transmembrane region" description="Helical" evidence="1">
    <location>
        <begin position="7"/>
        <end position="26"/>
    </location>
</feature>
<dbReference type="EMBL" id="CP058560">
    <property type="protein sequence ID" value="QUH24172.1"/>
    <property type="molecule type" value="Genomic_DNA"/>
</dbReference>